<accession>A0ABP9H951</accession>
<protein>
    <recommendedName>
        <fullName evidence="2">DUF6545 domain-containing protein</fullName>
    </recommendedName>
</protein>
<gene>
    <name evidence="3" type="ORF">GCM10023225_04430</name>
</gene>
<dbReference type="Pfam" id="PF20182">
    <property type="entry name" value="DUF6545"/>
    <property type="match status" value="1"/>
</dbReference>
<organism evidence="3 4">
    <name type="scientific">Kineococcus glutinatus</name>
    <dbReference type="NCBI Taxonomy" id="1070872"/>
    <lineage>
        <taxon>Bacteria</taxon>
        <taxon>Bacillati</taxon>
        <taxon>Actinomycetota</taxon>
        <taxon>Actinomycetes</taxon>
        <taxon>Kineosporiales</taxon>
        <taxon>Kineosporiaceae</taxon>
        <taxon>Kineococcus</taxon>
    </lineage>
</organism>
<proteinExistence type="predicted"/>
<dbReference type="EMBL" id="BAABIL010000051">
    <property type="protein sequence ID" value="GAA4964449.1"/>
    <property type="molecule type" value="Genomic_DNA"/>
</dbReference>
<evidence type="ECO:0000313" key="3">
    <source>
        <dbReference type="EMBL" id="GAA4964449.1"/>
    </source>
</evidence>
<comment type="caution">
    <text evidence="3">The sequence shown here is derived from an EMBL/GenBank/DDBJ whole genome shotgun (WGS) entry which is preliminary data.</text>
</comment>
<dbReference type="InterPro" id="IPR046675">
    <property type="entry name" value="DUF6545"/>
</dbReference>
<dbReference type="RefSeq" id="WP_345710688.1">
    <property type="nucleotide sequence ID" value="NZ_BAABIL010000051.1"/>
</dbReference>
<keyword evidence="1" id="KW-1133">Transmembrane helix</keyword>
<feature type="transmembrane region" description="Helical" evidence="1">
    <location>
        <begin position="73"/>
        <end position="92"/>
    </location>
</feature>
<name>A0ABP9H951_9ACTN</name>
<feature type="transmembrane region" description="Helical" evidence="1">
    <location>
        <begin position="104"/>
        <end position="123"/>
    </location>
</feature>
<reference evidence="4" key="1">
    <citation type="journal article" date="2019" name="Int. J. Syst. Evol. Microbiol.">
        <title>The Global Catalogue of Microorganisms (GCM) 10K type strain sequencing project: providing services to taxonomists for standard genome sequencing and annotation.</title>
        <authorList>
            <consortium name="The Broad Institute Genomics Platform"/>
            <consortium name="The Broad Institute Genome Sequencing Center for Infectious Disease"/>
            <person name="Wu L."/>
            <person name="Ma J."/>
        </authorList>
    </citation>
    <scope>NUCLEOTIDE SEQUENCE [LARGE SCALE GENOMIC DNA]</scope>
    <source>
        <strain evidence="4">JCM 18126</strain>
    </source>
</reference>
<dbReference type="Proteomes" id="UP001501195">
    <property type="component" value="Unassembled WGS sequence"/>
</dbReference>
<evidence type="ECO:0000256" key="1">
    <source>
        <dbReference type="SAM" id="Phobius"/>
    </source>
</evidence>
<evidence type="ECO:0000259" key="2">
    <source>
        <dbReference type="Pfam" id="PF20182"/>
    </source>
</evidence>
<keyword evidence="1" id="KW-0812">Transmembrane</keyword>
<feature type="transmembrane region" description="Helical" evidence="1">
    <location>
        <begin position="138"/>
        <end position="156"/>
    </location>
</feature>
<sequence length="392" mass="42703">MAERISSFVALALCLAAVPRFRDLRRSADAGRRVVATAVIALAVAAVVLTFPGERILYAATRIPHIGDLVGRAAMMVAALATQCIFLLAAARARQRRAQLRRRVLVLLAALAVLVAVFSAAPAQDPAADYLLAYGTEPLVGVFITTFTAFLGWSLVDVQLAWSRLKHRTSGPLHTSLRTFALGAAFGLGYVALRLLGEAALFTGWDTVVAFTRVGCLALGSVAALLAVASVTWPAMRMRIHQLRTWVRARRQLQQLLPLWRDLADVAPEVALEHPRSPIREAFDVLDVRWRLYRRVIEIHDARLALRAHALQLADAAATPHAAEAQRLAAAVTAARAGHHDGAPTASEHSLGERAPVADDMDREAERLAQVAREYVALTRTRHRVVLQGRRS</sequence>
<keyword evidence="4" id="KW-1185">Reference proteome</keyword>
<dbReference type="NCBIfam" id="NF042915">
    <property type="entry name" value="MAB_1171c_fam"/>
    <property type="match status" value="1"/>
</dbReference>
<feature type="domain" description="DUF6545" evidence="2">
    <location>
        <begin position="245"/>
        <end position="375"/>
    </location>
</feature>
<feature type="transmembrane region" description="Helical" evidence="1">
    <location>
        <begin position="177"/>
        <end position="196"/>
    </location>
</feature>
<evidence type="ECO:0000313" key="4">
    <source>
        <dbReference type="Proteomes" id="UP001501195"/>
    </source>
</evidence>
<dbReference type="InterPro" id="IPR050039">
    <property type="entry name" value="MAB_1171c-like"/>
</dbReference>
<feature type="transmembrane region" description="Helical" evidence="1">
    <location>
        <begin position="208"/>
        <end position="233"/>
    </location>
</feature>
<feature type="transmembrane region" description="Helical" evidence="1">
    <location>
        <begin position="6"/>
        <end position="22"/>
    </location>
</feature>
<feature type="transmembrane region" description="Helical" evidence="1">
    <location>
        <begin position="34"/>
        <end position="53"/>
    </location>
</feature>
<keyword evidence="1" id="KW-0472">Membrane</keyword>